<evidence type="ECO:0000256" key="1">
    <source>
        <dbReference type="SAM" id="Phobius"/>
    </source>
</evidence>
<protein>
    <recommendedName>
        <fullName evidence="4">DUF2393 domain-containing protein</fullName>
    </recommendedName>
</protein>
<gene>
    <name evidence="2" type="ORF">OEZ49_11145</name>
</gene>
<feature type="transmembrane region" description="Helical" evidence="1">
    <location>
        <begin position="60"/>
        <end position="84"/>
    </location>
</feature>
<reference evidence="2 3" key="1">
    <citation type="submission" date="2022-10" db="EMBL/GenBank/DDBJ databases">
        <title>Ruegeria sp. nov., isolated from ocean surface water.</title>
        <authorList>
            <person name="He W."/>
            <person name="Wang L."/>
            <person name="Zhang D.-F."/>
        </authorList>
    </citation>
    <scope>NUCLEOTIDE SEQUENCE [LARGE SCALE GENOMIC DNA]</scope>
    <source>
        <strain evidence="2 3">WL0004</strain>
    </source>
</reference>
<comment type="caution">
    <text evidence="2">The sequence shown here is derived from an EMBL/GenBank/DDBJ whole genome shotgun (WGS) entry which is preliminary data.</text>
</comment>
<dbReference type="RefSeq" id="WP_263388371.1">
    <property type="nucleotide sequence ID" value="NZ_JAOVQN010000010.1"/>
</dbReference>
<keyword evidence="1" id="KW-1133">Transmembrane helix</keyword>
<evidence type="ECO:0000313" key="3">
    <source>
        <dbReference type="Proteomes" id="UP001321014"/>
    </source>
</evidence>
<sequence length="272" mass="30414">MIENSADQAKPYVRKSHSAQKSSLRHGDLLALGVTIGVCLAIVFLLLNDVLNSGLDRNEFIAITPALLTLSVALVSLVVSFYALSEQRLMRQAGTDPVVIAHLGQRKDQPMLINLEISNVGAGAAINVTIKAILPPEWPFLDRVLRDPRDLTHPIMTILQNRSVSFAFGVGHQLIGDNPIEPFKIQLSYEDVEGSSYFSEHIIDVKELTWQDANTPPITKISKELEKIQKALSKLTQHSELHVVAETQAEFEARRKREDEEMRTLFKRSKET</sequence>
<keyword evidence="1" id="KW-0812">Transmembrane</keyword>
<feature type="transmembrane region" description="Helical" evidence="1">
    <location>
        <begin position="29"/>
        <end position="48"/>
    </location>
</feature>
<organism evidence="2 3">
    <name type="scientific">Ruegeria marisflavi</name>
    <dbReference type="NCBI Taxonomy" id="2984152"/>
    <lineage>
        <taxon>Bacteria</taxon>
        <taxon>Pseudomonadati</taxon>
        <taxon>Pseudomonadota</taxon>
        <taxon>Alphaproteobacteria</taxon>
        <taxon>Rhodobacterales</taxon>
        <taxon>Roseobacteraceae</taxon>
        <taxon>Ruegeria</taxon>
    </lineage>
</organism>
<proteinExistence type="predicted"/>
<keyword evidence="1" id="KW-0472">Membrane</keyword>
<dbReference type="Proteomes" id="UP001321014">
    <property type="component" value="Unassembled WGS sequence"/>
</dbReference>
<evidence type="ECO:0008006" key="4">
    <source>
        <dbReference type="Google" id="ProtNLM"/>
    </source>
</evidence>
<dbReference type="EMBL" id="JAOVQN010000010">
    <property type="protein sequence ID" value="MCU9838323.1"/>
    <property type="molecule type" value="Genomic_DNA"/>
</dbReference>
<accession>A0ABT2WQY1</accession>
<evidence type="ECO:0000313" key="2">
    <source>
        <dbReference type="EMBL" id="MCU9838323.1"/>
    </source>
</evidence>
<keyword evidence="3" id="KW-1185">Reference proteome</keyword>
<name>A0ABT2WQY1_9RHOB</name>